<dbReference type="Proteomes" id="UP000183567">
    <property type="component" value="Unassembled WGS sequence"/>
</dbReference>
<proteinExistence type="predicted"/>
<dbReference type="AlphaFoldDB" id="A0A1J8QFS2"/>
<comment type="caution">
    <text evidence="2">The sequence shown here is derived from an EMBL/GenBank/DDBJ whole genome shotgun (WGS) entry which is preliminary data.</text>
</comment>
<evidence type="ECO:0000313" key="2">
    <source>
        <dbReference type="EMBL" id="OJA10604.1"/>
    </source>
</evidence>
<keyword evidence="3" id="KW-1185">Reference proteome</keyword>
<evidence type="ECO:0000256" key="1">
    <source>
        <dbReference type="SAM" id="MobiDB-lite"/>
    </source>
</evidence>
<feature type="compositionally biased region" description="Polar residues" evidence="1">
    <location>
        <begin position="32"/>
        <end position="41"/>
    </location>
</feature>
<dbReference type="EMBL" id="LVVM01005428">
    <property type="protein sequence ID" value="OJA10604.1"/>
    <property type="molecule type" value="Genomic_DNA"/>
</dbReference>
<feature type="compositionally biased region" description="Acidic residues" evidence="1">
    <location>
        <begin position="10"/>
        <end position="20"/>
    </location>
</feature>
<name>A0A1J8QFS2_9AGAM</name>
<gene>
    <name evidence="2" type="ORF">AZE42_11199</name>
</gene>
<feature type="region of interest" description="Disordered" evidence="1">
    <location>
        <begin position="63"/>
        <end position="83"/>
    </location>
</feature>
<organism evidence="2 3">
    <name type="scientific">Rhizopogon vesiculosus</name>
    <dbReference type="NCBI Taxonomy" id="180088"/>
    <lineage>
        <taxon>Eukaryota</taxon>
        <taxon>Fungi</taxon>
        <taxon>Dikarya</taxon>
        <taxon>Basidiomycota</taxon>
        <taxon>Agaricomycotina</taxon>
        <taxon>Agaricomycetes</taxon>
        <taxon>Agaricomycetidae</taxon>
        <taxon>Boletales</taxon>
        <taxon>Suillineae</taxon>
        <taxon>Rhizopogonaceae</taxon>
        <taxon>Rhizopogon</taxon>
    </lineage>
</organism>
<evidence type="ECO:0000313" key="3">
    <source>
        <dbReference type="Proteomes" id="UP000183567"/>
    </source>
</evidence>
<protein>
    <submittedName>
        <fullName evidence="2">Uncharacterized protein</fullName>
    </submittedName>
</protein>
<sequence>MKVRRTVPPDGEEEDEEDDELVHSERNIQPLVPQQSSSRPRYSNIDYTRPAPIFVPMSLHQEEAGHPRRQLLQRGPLTPYQCD</sequence>
<accession>A0A1J8QFS2</accession>
<reference evidence="2 3" key="1">
    <citation type="submission" date="2016-03" db="EMBL/GenBank/DDBJ databases">
        <title>Comparative genomics of the ectomycorrhizal sister species Rhizopogon vinicolor and Rhizopogon vesiculosus (Basidiomycota: Boletales) reveals a divergence of the mating type B locus.</title>
        <authorList>
            <person name="Mujic A.B."/>
            <person name="Kuo A."/>
            <person name="Tritt A."/>
            <person name="Lipzen A."/>
            <person name="Chen C."/>
            <person name="Johnson J."/>
            <person name="Sharma A."/>
            <person name="Barry K."/>
            <person name="Grigoriev I.V."/>
            <person name="Spatafora J.W."/>
        </authorList>
    </citation>
    <scope>NUCLEOTIDE SEQUENCE [LARGE SCALE GENOMIC DNA]</scope>
    <source>
        <strain evidence="2 3">AM-OR11-056</strain>
    </source>
</reference>
<feature type="region of interest" description="Disordered" evidence="1">
    <location>
        <begin position="1"/>
        <end position="45"/>
    </location>
</feature>